<evidence type="ECO:0000313" key="1">
    <source>
        <dbReference type="Proteomes" id="UP000887575"/>
    </source>
</evidence>
<organism evidence="1 2">
    <name type="scientific">Mesorhabditis belari</name>
    <dbReference type="NCBI Taxonomy" id="2138241"/>
    <lineage>
        <taxon>Eukaryota</taxon>
        <taxon>Metazoa</taxon>
        <taxon>Ecdysozoa</taxon>
        <taxon>Nematoda</taxon>
        <taxon>Chromadorea</taxon>
        <taxon>Rhabditida</taxon>
        <taxon>Rhabditina</taxon>
        <taxon>Rhabditomorpha</taxon>
        <taxon>Rhabditoidea</taxon>
        <taxon>Rhabditidae</taxon>
        <taxon>Mesorhabditinae</taxon>
        <taxon>Mesorhabditis</taxon>
    </lineage>
</organism>
<dbReference type="WBParaSite" id="MBELARI_LOCUS21029">
    <property type="protein sequence ID" value="MBELARI_LOCUS21029"/>
    <property type="gene ID" value="MBELARI_LOCUS21029"/>
</dbReference>
<evidence type="ECO:0000313" key="2">
    <source>
        <dbReference type="WBParaSite" id="MBELARI_LOCUS21029"/>
    </source>
</evidence>
<accession>A0AAF3F385</accession>
<reference evidence="2" key="1">
    <citation type="submission" date="2024-02" db="UniProtKB">
        <authorList>
            <consortium name="WormBaseParasite"/>
        </authorList>
    </citation>
    <scope>IDENTIFICATION</scope>
</reference>
<dbReference type="AlphaFoldDB" id="A0AAF3F385"/>
<dbReference type="Proteomes" id="UP000887575">
    <property type="component" value="Unassembled WGS sequence"/>
</dbReference>
<protein>
    <submittedName>
        <fullName evidence="2">Galectin</fullName>
    </submittedName>
</protein>
<name>A0AAF3F385_9BILA</name>
<sequence length="73" mass="8480">MDDLFRAVFIPLHNRESVTEYNIECIGMTNNNGKSELIWHTIPEAKWGPFEVRLIDMTRTAGIEVYINGQRRA</sequence>
<proteinExistence type="predicted"/>
<keyword evidence="1" id="KW-1185">Reference proteome</keyword>